<dbReference type="SUPFAM" id="SSF46689">
    <property type="entry name" value="Homeodomain-like"/>
    <property type="match status" value="1"/>
</dbReference>
<dbReference type="PROSITE" id="PS50977">
    <property type="entry name" value="HTH_TETR_2"/>
    <property type="match status" value="1"/>
</dbReference>
<dbReference type="InterPro" id="IPR001647">
    <property type="entry name" value="HTH_TetR"/>
</dbReference>
<keyword evidence="1" id="KW-0678">Repressor</keyword>
<dbReference type="InterPro" id="IPR050109">
    <property type="entry name" value="HTH-type_TetR-like_transc_reg"/>
</dbReference>
<reference evidence="7 8" key="1">
    <citation type="submission" date="2020-03" db="EMBL/GenBank/DDBJ databases">
        <title>Whole genome shotgun sequence of Phytohabitans rumicis NBRC 108638.</title>
        <authorList>
            <person name="Komaki H."/>
            <person name="Tamura T."/>
        </authorList>
    </citation>
    <scope>NUCLEOTIDE SEQUENCE [LARGE SCALE GENOMIC DNA]</scope>
    <source>
        <strain evidence="7 8">NBRC 108638</strain>
    </source>
</reference>
<evidence type="ECO:0000256" key="3">
    <source>
        <dbReference type="ARBA" id="ARBA00023125"/>
    </source>
</evidence>
<keyword evidence="4" id="KW-0804">Transcription</keyword>
<evidence type="ECO:0000256" key="2">
    <source>
        <dbReference type="ARBA" id="ARBA00023015"/>
    </source>
</evidence>
<keyword evidence="8" id="KW-1185">Reference proteome</keyword>
<dbReference type="EMBL" id="BLPG01000001">
    <property type="protein sequence ID" value="GFJ93696.1"/>
    <property type="molecule type" value="Genomic_DNA"/>
</dbReference>
<dbReference type="PANTHER" id="PTHR30055">
    <property type="entry name" value="HTH-TYPE TRANSCRIPTIONAL REGULATOR RUTR"/>
    <property type="match status" value="1"/>
</dbReference>
<dbReference type="InterPro" id="IPR036271">
    <property type="entry name" value="Tet_transcr_reg_TetR-rel_C_sf"/>
</dbReference>
<dbReference type="GO" id="GO:0003700">
    <property type="term" value="F:DNA-binding transcription factor activity"/>
    <property type="evidence" value="ECO:0007669"/>
    <property type="project" value="TreeGrafter"/>
</dbReference>
<proteinExistence type="predicted"/>
<dbReference type="Pfam" id="PF00440">
    <property type="entry name" value="TetR_N"/>
    <property type="match status" value="1"/>
</dbReference>
<dbReference type="GO" id="GO:0000976">
    <property type="term" value="F:transcription cis-regulatory region binding"/>
    <property type="evidence" value="ECO:0007669"/>
    <property type="project" value="TreeGrafter"/>
</dbReference>
<evidence type="ECO:0000256" key="1">
    <source>
        <dbReference type="ARBA" id="ARBA00022491"/>
    </source>
</evidence>
<sequence>MLDAAAQIVEELGLTAATVERVCARAGYTRGAFYSNFESMDDLLIALFERHAELVAARLTEGFGAVEADGGPVTADQVVERVLRTLPLSRQWFQVSTEMMAQALRRSEAATVLAQHRSRMRGFLAACLSSAIQRMGRTPTTSVADLTEAVLAMYEGTLAQAHLDGNDAGHDRQVRFIAITILAMTEPAHRPS</sequence>
<dbReference type="PANTHER" id="PTHR30055:SF241">
    <property type="entry name" value="TRANSCRIPTIONAL REGULATORY PROTEIN"/>
    <property type="match status" value="1"/>
</dbReference>
<evidence type="ECO:0000256" key="4">
    <source>
        <dbReference type="ARBA" id="ARBA00023163"/>
    </source>
</evidence>
<accession>A0A6V8LHT9</accession>
<feature type="domain" description="HTH tetR-type" evidence="6">
    <location>
        <begin position="1"/>
        <end position="55"/>
    </location>
</feature>
<evidence type="ECO:0000256" key="5">
    <source>
        <dbReference type="PROSITE-ProRule" id="PRU00335"/>
    </source>
</evidence>
<dbReference type="Pfam" id="PF13977">
    <property type="entry name" value="TetR_C_6"/>
    <property type="match status" value="1"/>
</dbReference>
<dbReference type="AlphaFoldDB" id="A0A6V8LHT9"/>
<dbReference type="InterPro" id="IPR009057">
    <property type="entry name" value="Homeodomain-like_sf"/>
</dbReference>
<dbReference type="SUPFAM" id="SSF48498">
    <property type="entry name" value="Tetracyclin repressor-like, C-terminal domain"/>
    <property type="match status" value="1"/>
</dbReference>
<reference evidence="7 8" key="2">
    <citation type="submission" date="2020-03" db="EMBL/GenBank/DDBJ databases">
        <authorList>
            <person name="Ichikawa N."/>
            <person name="Kimura A."/>
            <person name="Kitahashi Y."/>
            <person name="Uohara A."/>
        </authorList>
    </citation>
    <scope>NUCLEOTIDE SEQUENCE [LARGE SCALE GENOMIC DNA]</scope>
    <source>
        <strain evidence="7 8">NBRC 108638</strain>
    </source>
</reference>
<keyword evidence="2" id="KW-0805">Transcription regulation</keyword>
<gene>
    <name evidence="7" type="ORF">Prum_073380</name>
</gene>
<evidence type="ECO:0000259" key="6">
    <source>
        <dbReference type="PROSITE" id="PS50977"/>
    </source>
</evidence>
<dbReference type="PRINTS" id="PR00455">
    <property type="entry name" value="HTHTETR"/>
</dbReference>
<comment type="caution">
    <text evidence="7">The sequence shown here is derived from an EMBL/GenBank/DDBJ whole genome shotgun (WGS) entry which is preliminary data.</text>
</comment>
<evidence type="ECO:0000313" key="8">
    <source>
        <dbReference type="Proteomes" id="UP000482960"/>
    </source>
</evidence>
<name>A0A6V8LHT9_9ACTN</name>
<dbReference type="Gene3D" id="1.10.357.10">
    <property type="entry name" value="Tetracycline Repressor, domain 2"/>
    <property type="match status" value="1"/>
</dbReference>
<feature type="DNA-binding region" description="H-T-H motif" evidence="5">
    <location>
        <begin position="18"/>
        <end position="37"/>
    </location>
</feature>
<evidence type="ECO:0000313" key="7">
    <source>
        <dbReference type="EMBL" id="GFJ93696.1"/>
    </source>
</evidence>
<keyword evidence="3 5" id="KW-0238">DNA-binding</keyword>
<organism evidence="7 8">
    <name type="scientific">Phytohabitans rumicis</name>
    <dbReference type="NCBI Taxonomy" id="1076125"/>
    <lineage>
        <taxon>Bacteria</taxon>
        <taxon>Bacillati</taxon>
        <taxon>Actinomycetota</taxon>
        <taxon>Actinomycetes</taxon>
        <taxon>Micromonosporales</taxon>
        <taxon>Micromonosporaceae</taxon>
    </lineage>
</organism>
<protein>
    <submittedName>
        <fullName evidence="7">TetR family transcriptional regulator</fullName>
    </submittedName>
</protein>
<dbReference type="InterPro" id="IPR039538">
    <property type="entry name" value="BetI_C"/>
</dbReference>
<dbReference type="Proteomes" id="UP000482960">
    <property type="component" value="Unassembled WGS sequence"/>
</dbReference>